<feature type="transmembrane region" description="Helical" evidence="1">
    <location>
        <begin position="13"/>
        <end position="30"/>
    </location>
</feature>
<dbReference type="AlphaFoldDB" id="A0A653DHE3"/>
<accession>A0A653DHE3</accession>
<feature type="transmembrane region" description="Helical" evidence="1">
    <location>
        <begin position="42"/>
        <end position="60"/>
    </location>
</feature>
<proteinExistence type="predicted"/>
<evidence type="ECO:0000313" key="3">
    <source>
        <dbReference type="Proteomes" id="UP000410492"/>
    </source>
</evidence>
<dbReference type="EMBL" id="CAACVG010012024">
    <property type="protein sequence ID" value="VEN59419.1"/>
    <property type="molecule type" value="Genomic_DNA"/>
</dbReference>
<evidence type="ECO:0000256" key="1">
    <source>
        <dbReference type="SAM" id="Phobius"/>
    </source>
</evidence>
<keyword evidence="3" id="KW-1185">Reference proteome</keyword>
<keyword evidence="1" id="KW-0472">Membrane</keyword>
<keyword evidence="1" id="KW-1133">Transmembrane helix</keyword>
<name>A0A653DHE3_CALMS</name>
<keyword evidence="1" id="KW-0812">Transmembrane</keyword>
<gene>
    <name evidence="2" type="ORF">CALMAC_LOCUS17436</name>
</gene>
<reference evidence="2 3" key="1">
    <citation type="submission" date="2019-01" db="EMBL/GenBank/DDBJ databases">
        <authorList>
            <person name="Sayadi A."/>
        </authorList>
    </citation>
    <scope>NUCLEOTIDE SEQUENCE [LARGE SCALE GENOMIC DNA]</scope>
</reference>
<sequence>SIDIPPSKNTRGIYIYCCIVIIYKCFINYTRRCILFDDTMKLAAIFLLLLLYFQSVELLSDVIEGCKFKPGDENNSTELESFIHKLEDKTFNNRVPLDGQKCLKSECELNPAGEAVWAAREKFYKKFSIYSDNPEASTLDGCFCYSVTLEDLNGCLKLVRQKMSNYLDSTFNVDLAKIIEKNSCQSFVTNCQNIN</sequence>
<dbReference type="OrthoDB" id="6754462at2759"/>
<feature type="non-terminal residue" evidence="2">
    <location>
        <position position="1"/>
    </location>
</feature>
<dbReference type="Proteomes" id="UP000410492">
    <property type="component" value="Unassembled WGS sequence"/>
</dbReference>
<evidence type="ECO:0000313" key="2">
    <source>
        <dbReference type="EMBL" id="VEN59419.1"/>
    </source>
</evidence>
<protein>
    <submittedName>
        <fullName evidence="2">Uncharacterized protein</fullName>
    </submittedName>
</protein>
<organism evidence="2 3">
    <name type="scientific">Callosobruchus maculatus</name>
    <name type="common">Southern cowpea weevil</name>
    <name type="synonym">Pulse bruchid</name>
    <dbReference type="NCBI Taxonomy" id="64391"/>
    <lineage>
        <taxon>Eukaryota</taxon>
        <taxon>Metazoa</taxon>
        <taxon>Ecdysozoa</taxon>
        <taxon>Arthropoda</taxon>
        <taxon>Hexapoda</taxon>
        <taxon>Insecta</taxon>
        <taxon>Pterygota</taxon>
        <taxon>Neoptera</taxon>
        <taxon>Endopterygota</taxon>
        <taxon>Coleoptera</taxon>
        <taxon>Polyphaga</taxon>
        <taxon>Cucujiformia</taxon>
        <taxon>Chrysomeloidea</taxon>
        <taxon>Chrysomelidae</taxon>
        <taxon>Bruchinae</taxon>
        <taxon>Bruchini</taxon>
        <taxon>Callosobruchus</taxon>
    </lineage>
</organism>